<dbReference type="EC" id="2.5.1.39" evidence="9"/>
<proteinExistence type="inferred from homology"/>
<comment type="subcellular location">
    <subcellularLocation>
        <location evidence="2">Membrane</location>
        <topology evidence="2">Multi-pass membrane protein</topology>
    </subcellularLocation>
</comment>
<dbReference type="GO" id="GO:0008412">
    <property type="term" value="F:4-hydroxybenzoate polyprenyltransferase activity"/>
    <property type="evidence" value="ECO:0007669"/>
    <property type="project" value="UniProtKB-EC"/>
</dbReference>
<evidence type="ECO:0000313" key="10">
    <source>
        <dbReference type="Proteomes" id="UP001439008"/>
    </source>
</evidence>
<dbReference type="InterPro" id="IPR000537">
    <property type="entry name" value="UbiA_prenyltransferase"/>
</dbReference>
<dbReference type="PANTHER" id="PTHR11048:SF28">
    <property type="entry name" value="4-HYDROXYBENZOATE POLYPRENYLTRANSFERASE, MITOCHONDRIAL"/>
    <property type="match status" value="1"/>
</dbReference>
<feature type="transmembrane region" description="Helical" evidence="8">
    <location>
        <begin position="101"/>
        <end position="119"/>
    </location>
</feature>
<keyword evidence="6 8" id="KW-1133">Transmembrane helix</keyword>
<evidence type="ECO:0000256" key="3">
    <source>
        <dbReference type="ARBA" id="ARBA00005985"/>
    </source>
</evidence>
<name>A0ABV2AS95_9EUKA</name>
<evidence type="ECO:0000256" key="2">
    <source>
        <dbReference type="ARBA" id="ARBA00004141"/>
    </source>
</evidence>
<evidence type="ECO:0000256" key="1">
    <source>
        <dbReference type="ARBA" id="ARBA00001946"/>
    </source>
</evidence>
<evidence type="ECO:0000256" key="7">
    <source>
        <dbReference type="ARBA" id="ARBA00023136"/>
    </source>
</evidence>
<keyword evidence="10" id="KW-1185">Reference proteome</keyword>
<comment type="cofactor">
    <cofactor evidence="1">
        <name>Mg(2+)</name>
        <dbReference type="ChEBI" id="CHEBI:18420"/>
    </cofactor>
</comment>
<comment type="similarity">
    <text evidence="3">Belongs to the UbiA prenyltransferase family.</text>
</comment>
<sequence>MLKSRLKNCFLRAKPYLSVVRANNQIGTYLLFFPCAWSTAFGASNGCFPDLKILTLFLSGSFVMRNAGCIVNDLIDVDLDAKVDRTKNRPLSSGLLTKSKAIYFLISQLLIGLMVLAQFNTKT</sequence>
<comment type="caution">
    <text evidence="9">The sequence shown here is derived from an EMBL/GenBank/DDBJ whole genome shotgun (WGS) entry which is preliminary data.</text>
</comment>
<dbReference type="Gene3D" id="1.10.357.140">
    <property type="entry name" value="UbiA prenyltransferase"/>
    <property type="match status" value="1"/>
</dbReference>
<dbReference type="Pfam" id="PF01040">
    <property type="entry name" value="UbiA"/>
    <property type="match status" value="1"/>
</dbReference>
<dbReference type="EMBL" id="JBDODL010002445">
    <property type="protein sequence ID" value="MES1922237.1"/>
    <property type="molecule type" value="Genomic_DNA"/>
</dbReference>
<dbReference type="InterPro" id="IPR030470">
    <property type="entry name" value="UbiA_prenylTrfase_CS"/>
</dbReference>
<dbReference type="Proteomes" id="UP001439008">
    <property type="component" value="Unassembled WGS sequence"/>
</dbReference>
<protein>
    <submittedName>
        <fullName evidence="9">Para-hydroxybenzoate--polyprenyltransferase, mitochondrial (PHB:polyprenyltransferase)</fullName>
        <ecNumber evidence="9">2.5.1.39</ecNumber>
    </submittedName>
</protein>
<evidence type="ECO:0000256" key="5">
    <source>
        <dbReference type="ARBA" id="ARBA00022692"/>
    </source>
</evidence>
<dbReference type="InterPro" id="IPR039653">
    <property type="entry name" value="Prenyltransferase"/>
</dbReference>
<evidence type="ECO:0000313" key="9">
    <source>
        <dbReference type="EMBL" id="MES1922237.1"/>
    </source>
</evidence>
<dbReference type="PANTHER" id="PTHR11048">
    <property type="entry name" value="PRENYLTRANSFERASES"/>
    <property type="match status" value="1"/>
</dbReference>
<evidence type="ECO:0000256" key="4">
    <source>
        <dbReference type="ARBA" id="ARBA00022679"/>
    </source>
</evidence>
<keyword evidence="4 9" id="KW-0808">Transferase</keyword>
<keyword evidence="5 8" id="KW-0812">Transmembrane</keyword>
<evidence type="ECO:0000256" key="8">
    <source>
        <dbReference type="SAM" id="Phobius"/>
    </source>
</evidence>
<organism evidence="9 10">
    <name type="scientific">Bonamia ostreae</name>
    <dbReference type="NCBI Taxonomy" id="126728"/>
    <lineage>
        <taxon>Eukaryota</taxon>
        <taxon>Sar</taxon>
        <taxon>Rhizaria</taxon>
        <taxon>Endomyxa</taxon>
        <taxon>Ascetosporea</taxon>
        <taxon>Haplosporida</taxon>
        <taxon>Bonamia</taxon>
    </lineage>
</organism>
<evidence type="ECO:0000256" key="6">
    <source>
        <dbReference type="ARBA" id="ARBA00022989"/>
    </source>
</evidence>
<dbReference type="InterPro" id="IPR044878">
    <property type="entry name" value="UbiA_sf"/>
</dbReference>
<dbReference type="PROSITE" id="PS00943">
    <property type="entry name" value="UBIA"/>
    <property type="match status" value="1"/>
</dbReference>
<keyword evidence="7 8" id="KW-0472">Membrane</keyword>
<gene>
    <name evidence="9" type="primary">COQ2_2</name>
    <name evidence="9" type="ORF">MHBO_003745</name>
</gene>
<reference evidence="9 10" key="1">
    <citation type="journal article" date="2024" name="BMC Biol.">
        <title>Comparative genomics of Ascetosporea gives new insight into the evolutionary basis for animal parasitism in Rhizaria.</title>
        <authorList>
            <person name="Hiltunen Thoren M."/>
            <person name="Onut-Brannstrom I."/>
            <person name="Alfjorden A."/>
            <person name="Peckova H."/>
            <person name="Swords F."/>
            <person name="Hooper C."/>
            <person name="Holzer A.S."/>
            <person name="Bass D."/>
            <person name="Burki F."/>
        </authorList>
    </citation>
    <scope>NUCLEOTIDE SEQUENCE [LARGE SCALE GENOMIC DNA]</scope>
    <source>
        <strain evidence="9">20-A016</strain>
    </source>
</reference>
<accession>A0ABV2AS95</accession>